<dbReference type="Proteomes" id="UP001166286">
    <property type="component" value="Unassembled WGS sequence"/>
</dbReference>
<dbReference type="EMBL" id="JAFEKC020000012">
    <property type="protein sequence ID" value="KAK0511919.1"/>
    <property type="molecule type" value="Genomic_DNA"/>
</dbReference>
<keyword evidence="2" id="KW-0732">Signal</keyword>
<sequence length="218" mass="24112">MLLNLCPTVLFFSYLASAASVRYPRAVVEGSTSPQPDHACTNDGDWFGENYNQEDCMAAVQRLWNVAVSQHETTQFEFLAPYATNKTTLPTVKTPQRYSSGQCTLAIVMLNSFTPGSLPGEEAGGTYRYPDSDVTTFEDIWQTAGTIEVNCVLSQKQLGWAPDGKEYAIGIFIWNTDSYWNRQIPYSPPNNVTSPQNVTDSPALVTEPSDQEQLAETS</sequence>
<evidence type="ECO:0000256" key="2">
    <source>
        <dbReference type="SAM" id="SignalP"/>
    </source>
</evidence>
<evidence type="ECO:0000313" key="4">
    <source>
        <dbReference type="Proteomes" id="UP001166286"/>
    </source>
</evidence>
<reference evidence="3" key="1">
    <citation type="submission" date="2023-03" db="EMBL/GenBank/DDBJ databases">
        <title>Complete genome of Cladonia borealis.</title>
        <authorList>
            <person name="Park H."/>
        </authorList>
    </citation>
    <scope>NUCLEOTIDE SEQUENCE</scope>
    <source>
        <strain evidence="3">ANT050790</strain>
    </source>
</reference>
<proteinExistence type="predicted"/>
<keyword evidence="4" id="KW-1185">Reference proteome</keyword>
<accession>A0AA39V4Z2</accession>
<feature type="chain" id="PRO_5041334286" description="Ecp2 effector protein domain-containing protein" evidence="2">
    <location>
        <begin position="19"/>
        <end position="218"/>
    </location>
</feature>
<feature type="signal peptide" evidence="2">
    <location>
        <begin position="1"/>
        <end position="18"/>
    </location>
</feature>
<name>A0AA39V4Z2_9LECA</name>
<dbReference type="AlphaFoldDB" id="A0AA39V4Z2"/>
<protein>
    <recommendedName>
        <fullName evidence="5">Ecp2 effector protein domain-containing protein</fullName>
    </recommendedName>
</protein>
<evidence type="ECO:0008006" key="5">
    <source>
        <dbReference type="Google" id="ProtNLM"/>
    </source>
</evidence>
<gene>
    <name evidence="3" type="ORF">JMJ35_005769</name>
</gene>
<feature type="compositionally biased region" description="Polar residues" evidence="1">
    <location>
        <begin position="189"/>
        <end position="200"/>
    </location>
</feature>
<comment type="caution">
    <text evidence="3">The sequence shown here is derived from an EMBL/GenBank/DDBJ whole genome shotgun (WGS) entry which is preliminary data.</text>
</comment>
<organism evidence="3 4">
    <name type="scientific">Cladonia borealis</name>
    <dbReference type="NCBI Taxonomy" id="184061"/>
    <lineage>
        <taxon>Eukaryota</taxon>
        <taxon>Fungi</taxon>
        <taxon>Dikarya</taxon>
        <taxon>Ascomycota</taxon>
        <taxon>Pezizomycotina</taxon>
        <taxon>Lecanoromycetes</taxon>
        <taxon>OSLEUM clade</taxon>
        <taxon>Lecanoromycetidae</taxon>
        <taxon>Lecanorales</taxon>
        <taxon>Lecanorineae</taxon>
        <taxon>Cladoniaceae</taxon>
        <taxon>Cladonia</taxon>
    </lineage>
</organism>
<evidence type="ECO:0000256" key="1">
    <source>
        <dbReference type="SAM" id="MobiDB-lite"/>
    </source>
</evidence>
<feature type="region of interest" description="Disordered" evidence="1">
    <location>
        <begin position="188"/>
        <end position="218"/>
    </location>
</feature>
<evidence type="ECO:0000313" key="3">
    <source>
        <dbReference type="EMBL" id="KAK0511919.1"/>
    </source>
</evidence>